<gene>
    <name evidence="4" type="primary">fliW</name>
    <name evidence="5" type="ORF">BleG1_3047</name>
</gene>
<dbReference type="GO" id="GO:0006417">
    <property type="term" value="P:regulation of translation"/>
    <property type="evidence" value="ECO:0007669"/>
    <property type="project" value="UniProtKB-KW"/>
</dbReference>
<dbReference type="PATRIC" id="fig|1246626.3.peg.3039"/>
<dbReference type="Pfam" id="PF02623">
    <property type="entry name" value="FliW"/>
    <property type="match status" value="1"/>
</dbReference>
<dbReference type="SUPFAM" id="SSF141457">
    <property type="entry name" value="BH3618-like"/>
    <property type="match status" value="1"/>
</dbReference>
<organism evidence="5 6">
    <name type="scientific">Shouchella lehensis G1</name>
    <dbReference type="NCBI Taxonomy" id="1246626"/>
    <lineage>
        <taxon>Bacteria</taxon>
        <taxon>Bacillati</taxon>
        <taxon>Bacillota</taxon>
        <taxon>Bacilli</taxon>
        <taxon>Bacillales</taxon>
        <taxon>Bacillaceae</taxon>
        <taxon>Shouchella</taxon>
    </lineage>
</organism>
<dbReference type="InterPro" id="IPR003775">
    <property type="entry name" value="Flagellar_assembly_factor_FliW"/>
</dbReference>
<evidence type="ECO:0000256" key="1">
    <source>
        <dbReference type="ARBA" id="ARBA00022490"/>
    </source>
</evidence>
<dbReference type="RefSeq" id="WP_038482675.1">
    <property type="nucleotide sequence ID" value="NZ_CP003923.1"/>
</dbReference>
<keyword evidence="1 4" id="KW-0963">Cytoplasm</keyword>
<keyword evidence="2 4" id="KW-1005">Bacterial flagellum biogenesis</keyword>
<dbReference type="HAMAP" id="MF_01185">
    <property type="entry name" value="FliW"/>
    <property type="match status" value="1"/>
</dbReference>
<keyword evidence="5" id="KW-0969">Cilium</keyword>
<comment type="subunit">
    <text evidence="4">Interacts with translational regulator CsrA and flagellin(s).</text>
</comment>
<dbReference type="Gene3D" id="2.30.290.10">
    <property type="entry name" value="BH3618-like"/>
    <property type="match status" value="1"/>
</dbReference>
<dbReference type="GO" id="GO:0005737">
    <property type="term" value="C:cytoplasm"/>
    <property type="evidence" value="ECO:0007669"/>
    <property type="project" value="UniProtKB-SubCell"/>
</dbReference>
<keyword evidence="6" id="KW-1185">Reference proteome</keyword>
<protein>
    <recommendedName>
        <fullName evidence="4">Flagellar assembly factor FliW</fullName>
    </recommendedName>
</protein>
<dbReference type="HOGENOM" id="CLU_112356_0_2_9"/>
<dbReference type="AlphaFoldDB" id="A0A060LWG8"/>
<evidence type="ECO:0000313" key="5">
    <source>
        <dbReference type="EMBL" id="AIC95611.1"/>
    </source>
</evidence>
<proteinExistence type="inferred from homology"/>
<accession>A0A060LWG8</accession>
<reference evidence="5 6" key="1">
    <citation type="journal article" date="2014" name="Gene">
        <title>A comparative genomic analysis of the alkalitolerant soil bacterium Bacillus lehensis G1.</title>
        <authorList>
            <person name="Noor Y.M."/>
            <person name="Samsulrizal N.H."/>
            <person name="Jema'on N.A."/>
            <person name="Low K.O."/>
            <person name="Ramli A.N."/>
            <person name="Alias N.I."/>
            <person name="Damis S.I."/>
            <person name="Fuzi S.F."/>
            <person name="Isa M.N."/>
            <person name="Murad A.M."/>
            <person name="Raih M.F."/>
            <person name="Bakar F.D."/>
            <person name="Najimudin N."/>
            <person name="Mahadi N.M."/>
            <person name="Illias R.M."/>
        </authorList>
    </citation>
    <scope>NUCLEOTIDE SEQUENCE [LARGE SCALE GENOMIC DNA]</scope>
    <source>
        <strain evidence="5 6">G1</strain>
    </source>
</reference>
<dbReference type="eggNOG" id="COG1699">
    <property type="taxonomic scope" value="Bacteria"/>
</dbReference>
<name>A0A060LWG8_9BACI</name>
<keyword evidence="5" id="KW-0966">Cell projection</keyword>
<comment type="subcellular location">
    <subcellularLocation>
        <location evidence="4">Cytoplasm</location>
    </subcellularLocation>
</comment>
<evidence type="ECO:0000313" key="6">
    <source>
        <dbReference type="Proteomes" id="UP000027142"/>
    </source>
</evidence>
<dbReference type="STRING" id="1246626.BleG1_3047"/>
<sequence>MQLETNYLGTIEVEDGNILQFSLGIPGFPEEKEFALLPFPESEFYLLQSIVHKHVAFVCLNPFSIWKDYHIDLDANTVQLLEVTQPTDVALFVIITIQQPFSQSTANLNAPIIINTRNNKGKQLVQEGQPYSSKALLSTKGGA</sequence>
<dbReference type="KEGG" id="ble:BleG1_3047"/>
<comment type="similarity">
    <text evidence="4">Belongs to the FliW family.</text>
</comment>
<dbReference type="NCBIfam" id="NF009793">
    <property type="entry name" value="PRK13285.1-1"/>
    <property type="match status" value="1"/>
</dbReference>
<dbReference type="EMBL" id="CP003923">
    <property type="protein sequence ID" value="AIC95611.1"/>
    <property type="molecule type" value="Genomic_DNA"/>
</dbReference>
<dbReference type="PANTHER" id="PTHR39190:SF1">
    <property type="entry name" value="FLAGELLAR ASSEMBLY FACTOR FLIW"/>
    <property type="match status" value="1"/>
</dbReference>
<evidence type="ECO:0000256" key="3">
    <source>
        <dbReference type="ARBA" id="ARBA00022845"/>
    </source>
</evidence>
<dbReference type="Proteomes" id="UP000027142">
    <property type="component" value="Chromosome"/>
</dbReference>
<dbReference type="PANTHER" id="PTHR39190">
    <property type="entry name" value="FLAGELLAR ASSEMBLY FACTOR FLIW"/>
    <property type="match status" value="1"/>
</dbReference>
<dbReference type="InterPro" id="IPR024046">
    <property type="entry name" value="Flagellar_assmbl_FliW_dom_sf"/>
</dbReference>
<evidence type="ECO:0000256" key="2">
    <source>
        <dbReference type="ARBA" id="ARBA00022795"/>
    </source>
</evidence>
<keyword evidence="4" id="KW-0143">Chaperone</keyword>
<keyword evidence="5" id="KW-0282">Flagellum</keyword>
<evidence type="ECO:0000256" key="4">
    <source>
        <dbReference type="HAMAP-Rule" id="MF_01185"/>
    </source>
</evidence>
<comment type="function">
    <text evidence="4">Acts as an anti-CsrA protein, binds CsrA and prevents it from repressing translation of its target genes, one of which is flagellin. Binds to flagellin and participates in the assembly of the flagellum.</text>
</comment>
<dbReference type="OrthoDB" id="9801235at2"/>
<dbReference type="GO" id="GO:0044780">
    <property type="term" value="P:bacterial-type flagellum assembly"/>
    <property type="evidence" value="ECO:0007669"/>
    <property type="project" value="UniProtKB-UniRule"/>
</dbReference>
<keyword evidence="3 4" id="KW-0810">Translation regulation</keyword>